<gene>
    <name evidence="6" type="ORF">DI526_21985</name>
</gene>
<feature type="transmembrane region" description="Helical" evidence="5">
    <location>
        <begin position="6"/>
        <end position="24"/>
    </location>
</feature>
<keyword evidence="2 5" id="KW-0812">Transmembrane</keyword>
<evidence type="ECO:0000256" key="4">
    <source>
        <dbReference type="ARBA" id="ARBA00023136"/>
    </source>
</evidence>
<name>A0A2W5UVI3_9CAUL</name>
<dbReference type="Pfam" id="PF01124">
    <property type="entry name" value="MAPEG"/>
    <property type="match status" value="1"/>
</dbReference>
<evidence type="ECO:0000256" key="2">
    <source>
        <dbReference type="ARBA" id="ARBA00022692"/>
    </source>
</evidence>
<feature type="transmembrane region" description="Helical" evidence="5">
    <location>
        <begin position="106"/>
        <end position="131"/>
    </location>
</feature>
<dbReference type="RefSeq" id="WP_304282920.1">
    <property type="nucleotide sequence ID" value="NZ_QFQZ01000122.1"/>
</dbReference>
<proteinExistence type="predicted"/>
<dbReference type="PANTHER" id="PTHR10250">
    <property type="entry name" value="MICROSOMAL GLUTATHIONE S-TRANSFERASE"/>
    <property type="match status" value="1"/>
</dbReference>
<evidence type="ECO:0000313" key="7">
    <source>
        <dbReference type="Proteomes" id="UP000249393"/>
    </source>
</evidence>
<dbReference type="Gene3D" id="1.20.120.550">
    <property type="entry name" value="Membrane associated eicosanoid/glutathione metabolism-like domain"/>
    <property type="match status" value="1"/>
</dbReference>
<comment type="caution">
    <text evidence="6">The sequence shown here is derived from an EMBL/GenBank/DDBJ whole genome shotgun (WGS) entry which is preliminary data.</text>
</comment>
<accession>A0A2W5UVI3</accession>
<feature type="transmembrane region" description="Helical" evidence="5">
    <location>
        <begin position="56"/>
        <end position="74"/>
    </location>
</feature>
<evidence type="ECO:0000313" key="6">
    <source>
        <dbReference type="EMBL" id="PZR30647.1"/>
    </source>
</evidence>
<evidence type="ECO:0000256" key="1">
    <source>
        <dbReference type="ARBA" id="ARBA00004141"/>
    </source>
</evidence>
<organism evidence="6 7">
    <name type="scientific">Caulobacter segnis</name>
    <dbReference type="NCBI Taxonomy" id="88688"/>
    <lineage>
        <taxon>Bacteria</taxon>
        <taxon>Pseudomonadati</taxon>
        <taxon>Pseudomonadota</taxon>
        <taxon>Alphaproteobacteria</taxon>
        <taxon>Caulobacterales</taxon>
        <taxon>Caulobacteraceae</taxon>
        <taxon>Caulobacter</taxon>
    </lineage>
</organism>
<protein>
    <submittedName>
        <fullName evidence="6">MAPEG family protein</fullName>
    </submittedName>
</protein>
<keyword evidence="4 5" id="KW-0472">Membrane</keyword>
<dbReference type="SUPFAM" id="SSF161084">
    <property type="entry name" value="MAPEG domain-like"/>
    <property type="match status" value="1"/>
</dbReference>
<evidence type="ECO:0000256" key="5">
    <source>
        <dbReference type="SAM" id="Phobius"/>
    </source>
</evidence>
<sequence>MHQSHALVAIVTLLSLLVYVWMILRIPGARRRSGIDAPAMTGDPELERHIRVQANTVEWLVIYLPALWLFAIYWNDLVAAALGVVWIIGRIVYALGYAADPKKREVGFIIQALATAVLVFGALGRAIWVYVTIGA</sequence>
<dbReference type="InterPro" id="IPR001129">
    <property type="entry name" value="Membr-assoc_MAPEG"/>
</dbReference>
<dbReference type="Proteomes" id="UP000249393">
    <property type="component" value="Unassembled WGS sequence"/>
</dbReference>
<dbReference type="GO" id="GO:0016020">
    <property type="term" value="C:membrane"/>
    <property type="evidence" value="ECO:0007669"/>
    <property type="project" value="UniProtKB-SubCell"/>
</dbReference>
<reference evidence="6 7" key="1">
    <citation type="submission" date="2017-08" db="EMBL/GenBank/DDBJ databases">
        <title>Infants hospitalized years apart are colonized by the same room-sourced microbial strains.</title>
        <authorList>
            <person name="Brooks B."/>
            <person name="Olm M.R."/>
            <person name="Firek B.A."/>
            <person name="Baker R."/>
            <person name="Thomas B.C."/>
            <person name="Morowitz M.J."/>
            <person name="Banfield J.F."/>
        </authorList>
    </citation>
    <scope>NUCLEOTIDE SEQUENCE [LARGE SCALE GENOMIC DNA]</scope>
    <source>
        <strain evidence="6">S2_003_000_R2_4</strain>
    </source>
</reference>
<dbReference type="AlphaFoldDB" id="A0A2W5UVI3"/>
<dbReference type="PANTHER" id="PTHR10250:SF15">
    <property type="entry name" value="MICROSOMAL GLUTATHIONE S-TRANSFERASE-RELATED"/>
    <property type="match status" value="1"/>
</dbReference>
<dbReference type="InterPro" id="IPR023352">
    <property type="entry name" value="MAPEG-like_dom_sf"/>
</dbReference>
<comment type="subcellular location">
    <subcellularLocation>
        <location evidence="1">Membrane</location>
        <topology evidence="1">Multi-pass membrane protein</topology>
    </subcellularLocation>
</comment>
<dbReference type="GO" id="GO:0004364">
    <property type="term" value="F:glutathione transferase activity"/>
    <property type="evidence" value="ECO:0007669"/>
    <property type="project" value="TreeGrafter"/>
</dbReference>
<evidence type="ECO:0000256" key="3">
    <source>
        <dbReference type="ARBA" id="ARBA00022989"/>
    </source>
</evidence>
<dbReference type="GO" id="GO:0006691">
    <property type="term" value="P:leukotriene metabolic process"/>
    <property type="evidence" value="ECO:0007669"/>
    <property type="project" value="UniProtKB-ARBA"/>
</dbReference>
<dbReference type="EMBL" id="QFQZ01000122">
    <property type="protein sequence ID" value="PZR30647.1"/>
    <property type="molecule type" value="Genomic_DNA"/>
</dbReference>
<dbReference type="GO" id="GO:0004602">
    <property type="term" value="F:glutathione peroxidase activity"/>
    <property type="evidence" value="ECO:0007669"/>
    <property type="project" value="TreeGrafter"/>
</dbReference>
<feature type="transmembrane region" description="Helical" evidence="5">
    <location>
        <begin position="80"/>
        <end position="99"/>
    </location>
</feature>
<keyword evidence="3 5" id="KW-1133">Transmembrane helix</keyword>
<dbReference type="InterPro" id="IPR050997">
    <property type="entry name" value="MAPEG"/>
</dbReference>